<dbReference type="EMBL" id="MU001815">
    <property type="protein sequence ID" value="KAF2797069.1"/>
    <property type="molecule type" value="Genomic_DNA"/>
</dbReference>
<dbReference type="Proteomes" id="UP000799757">
    <property type="component" value="Unassembled WGS sequence"/>
</dbReference>
<feature type="region of interest" description="Disordered" evidence="1">
    <location>
        <begin position="336"/>
        <end position="360"/>
    </location>
</feature>
<feature type="region of interest" description="Disordered" evidence="1">
    <location>
        <begin position="77"/>
        <end position="99"/>
    </location>
</feature>
<dbReference type="AlphaFoldDB" id="A0A6A6XKX9"/>
<reference evidence="2" key="1">
    <citation type="journal article" date="2020" name="Stud. Mycol.">
        <title>101 Dothideomycetes genomes: a test case for predicting lifestyles and emergence of pathogens.</title>
        <authorList>
            <person name="Haridas S."/>
            <person name="Albert R."/>
            <person name="Binder M."/>
            <person name="Bloem J."/>
            <person name="Labutti K."/>
            <person name="Salamov A."/>
            <person name="Andreopoulos B."/>
            <person name="Baker S."/>
            <person name="Barry K."/>
            <person name="Bills G."/>
            <person name="Bluhm B."/>
            <person name="Cannon C."/>
            <person name="Castanera R."/>
            <person name="Culley D."/>
            <person name="Daum C."/>
            <person name="Ezra D."/>
            <person name="Gonzalez J."/>
            <person name="Henrissat B."/>
            <person name="Kuo A."/>
            <person name="Liang C."/>
            <person name="Lipzen A."/>
            <person name="Lutzoni F."/>
            <person name="Magnuson J."/>
            <person name="Mondo S."/>
            <person name="Nolan M."/>
            <person name="Ohm R."/>
            <person name="Pangilinan J."/>
            <person name="Park H.-J."/>
            <person name="Ramirez L."/>
            <person name="Alfaro M."/>
            <person name="Sun H."/>
            <person name="Tritt A."/>
            <person name="Yoshinaga Y."/>
            <person name="Zwiers L.-H."/>
            <person name="Turgeon B."/>
            <person name="Goodwin S."/>
            <person name="Spatafora J."/>
            <person name="Crous P."/>
            <person name="Grigoriev I."/>
        </authorList>
    </citation>
    <scope>NUCLEOTIDE SEQUENCE</scope>
    <source>
        <strain evidence="2">CBS 109.77</strain>
    </source>
</reference>
<protein>
    <submittedName>
        <fullName evidence="2">Uncharacterized protein</fullName>
    </submittedName>
</protein>
<name>A0A6A6XKX9_9PLEO</name>
<feature type="compositionally biased region" description="Polar residues" evidence="1">
    <location>
        <begin position="38"/>
        <end position="48"/>
    </location>
</feature>
<sequence length="436" mass="47995">MAFPYPLHRFNSQCPPSQRNAEHKPGPGPGPGPGPEPKTSQRAQSLPSRISPKLAAMNPLRASHSVSHARAYPLGSELKTSQGADQDDAVPTSKENPWRGLMLAQRKSQATARVHKLREYLSASPGSSPTGTKAIAGDQKRDSGTVFVPLLPRLQNDFLWLSLTPILRPTLSPAPIVCEVCKEDIFSGYPLSAAAWRIQGCGHQVHVRCLRKVDFGDCEQDDEADVRSEGDNTEPMDDVQPGLAKREPKITGNGRRWDPKWQRWESDTPESIDIDEDAKTQRKAWHTKCNICQCLQRQARNSTKDSMDARILRLEENLLPWLGDWRCPGRKKSPLCRTVSSHPKKNIPASANESAGASSLGSDASWINQGLEIADWRKYALRGGYDVGVLETAWRENPGHPIFERILRGAEEGGGRGGGAEEGGVIEDVAEMGIRM</sequence>
<feature type="compositionally biased region" description="Basic and acidic residues" evidence="1">
    <location>
        <begin position="244"/>
        <end position="261"/>
    </location>
</feature>
<keyword evidence="3" id="KW-1185">Reference proteome</keyword>
<gene>
    <name evidence="2" type="ORF">K505DRAFT_358729</name>
</gene>
<feature type="compositionally biased region" description="Polar residues" evidence="1">
    <location>
        <begin position="10"/>
        <end position="19"/>
    </location>
</feature>
<feature type="compositionally biased region" description="Pro residues" evidence="1">
    <location>
        <begin position="26"/>
        <end position="36"/>
    </location>
</feature>
<proteinExistence type="predicted"/>
<evidence type="ECO:0000256" key="1">
    <source>
        <dbReference type="SAM" id="MobiDB-lite"/>
    </source>
</evidence>
<feature type="region of interest" description="Disordered" evidence="1">
    <location>
        <begin position="222"/>
        <end position="261"/>
    </location>
</feature>
<accession>A0A6A6XKX9</accession>
<evidence type="ECO:0000313" key="2">
    <source>
        <dbReference type="EMBL" id="KAF2797069.1"/>
    </source>
</evidence>
<organism evidence="2 3">
    <name type="scientific">Melanomma pulvis-pyrius CBS 109.77</name>
    <dbReference type="NCBI Taxonomy" id="1314802"/>
    <lineage>
        <taxon>Eukaryota</taxon>
        <taxon>Fungi</taxon>
        <taxon>Dikarya</taxon>
        <taxon>Ascomycota</taxon>
        <taxon>Pezizomycotina</taxon>
        <taxon>Dothideomycetes</taxon>
        <taxon>Pleosporomycetidae</taxon>
        <taxon>Pleosporales</taxon>
        <taxon>Melanommataceae</taxon>
        <taxon>Melanomma</taxon>
    </lineage>
</organism>
<evidence type="ECO:0000313" key="3">
    <source>
        <dbReference type="Proteomes" id="UP000799757"/>
    </source>
</evidence>
<dbReference type="OrthoDB" id="10669793at2759"/>
<feature type="region of interest" description="Disordered" evidence="1">
    <location>
        <begin position="1"/>
        <end position="56"/>
    </location>
</feature>